<dbReference type="AlphaFoldDB" id="A0A238C4J1"/>
<organism evidence="2 3">
    <name type="scientific">Onchocerca flexuosa</name>
    <dbReference type="NCBI Taxonomy" id="387005"/>
    <lineage>
        <taxon>Eukaryota</taxon>
        <taxon>Metazoa</taxon>
        <taxon>Ecdysozoa</taxon>
        <taxon>Nematoda</taxon>
        <taxon>Chromadorea</taxon>
        <taxon>Rhabditida</taxon>
        <taxon>Spirurina</taxon>
        <taxon>Spiruromorpha</taxon>
        <taxon>Filarioidea</taxon>
        <taxon>Onchocercidae</taxon>
        <taxon>Onchocerca</taxon>
    </lineage>
</organism>
<dbReference type="InterPro" id="IPR001148">
    <property type="entry name" value="CA_dom"/>
</dbReference>
<dbReference type="PROSITE" id="PS51144">
    <property type="entry name" value="ALPHA_CA_2"/>
    <property type="match status" value="1"/>
</dbReference>
<protein>
    <recommendedName>
        <fullName evidence="1">Alpha-carbonic anhydrase domain-containing protein</fullName>
    </recommendedName>
</protein>
<gene>
    <name evidence="2" type="ORF">X798_01131</name>
</gene>
<evidence type="ECO:0000259" key="1">
    <source>
        <dbReference type="PROSITE" id="PS51144"/>
    </source>
</evidence>
<feature type="domain" description="Alpha-carbonic anhydrase" evidence="1">
    <location>
        <begin position="1"/>
        <end position="71"/>
    </location>
</feature>
<accession>A0A238C4J1</accession>
<name>A0A238C4J1_9BILA</name>
<dbReference type="EMBL" id="KZ269979">
    <property type="protein sequence ID" value="OZC11950.1"/>
    <property type="molecule type" value="Genomic_DNA"/>
</dbReference>
<reference evidence="2 3" key="1">
    <citation type="submission" date="2015-12" db="EMBL/GenBank/DDBJ databases">
        <title>Draft genome of the nematode, Onchocerca flexuosa.</title>
        <authorList>
            <person name="Mitreva M."/>
        </authorList>
    </citation>
    <scope>NUCLEOTIDE SEQUENCE [LARGE SCALE GENOMIC DNA]</scope>
    <source>
        <strain evidence="2">Red Deer</strain>
    </source>
</reference>
<evidence type="ECO:0000313" key="2">
    <source>
        <dbReference type="EMBL" id="OZC11950.1"/>
    </source>
</evidence>
<evidence type="ECO:0000313" key="3">
    <source>
        <dbReference type="Proteomes" id="UP000242913"/>
    </source>
</evidence>
<keyword evidence="3" id="KW-1185">Reference proteome</keyword>
<proteinExistence type="predicted"/>
<dbReference type="Proteomes" id="UP000242913">
    <property type="component" value="Unassembled WGS sequence"/>
</dbReference>
<sequence>MQRMSLYMDKGMHIATERAVRIRLGSSRSRSLTSIKRALIPARSTYSVPSSQCTIQNFVSGNSTSPPCMQY</sequence>